<dbReference type="EMBL" id="BMHC01000010">
    <property type="protein sequence ID" value="GGI27546.1"/>
    <property type="molecule type" value="Genomic_DNA"/>
</dbReference>
<dbReference type="Gene3D" id="3.40.190.10">
    <property type="entry name" value="Periplasmic binding protein-like II"/>
    <property type="match status" value="1"/>
</dbReference>
<dbReference type="AlphaFoldDB" id="A0AA87W895"/>
<protein>
    <submittedName>
        <fullName evidence="1">Uncharacterized protein</fullName>
    </submittedName>
</protein>
<organism evidence="1 2">
    <name type="scientific">Bradyrhizobium guangdongense</name>
    <dbReference type="NCBI Taxonomy" id="1325090"/>
    <lineage>
        <taxon>Bacteria</taxon>
        <taxon>Pseudomonadati</taxon>
        <taxon>Pseudomonadota</taxon>
        <taxon>Alphaproteobacteria</taxon>
        <taxon>Hyphomicrobiales</taxon>
        <taxon>Nitrobacteraceae</taxon>
        <taxon>Bradyrhizobium</taxon>
    </lineage>
</organism>
<dbReference type="Proteomes" id="UP000625079">
    <property type="component" value="Unassembled WGS sequence"/>
</dbReference>
<evidence type="ECO:0000313" key="1">
    <source>
        <dbReference type="EMBL" id="GGI27546.1"/>
    </source>
</evidence>
<name>A0AA87W895_9BRAD</name>
<gene>
    <name evidence="1" type="ORF">GCM10010987_44930</name>
</gene>
<proteinExistence type="predicted"/>
<reference evidence="1" key="1">
    <citation type="journal article" date="2014" name="Int. J. Syst. Evol. Microbiol.">
        <title>Complete genome sequence of Corynebacterium casei LMG S-19264T (=DSM 44701T), isolated from a smear-ripened cheese.</title>
        <authorList>
            <consortium name="US DOE Joint Genome Institute (JGI-PGF)"/>
            <person name="Walter F."/>
            <person name="Albersmeier A."/>
            <person name="Kalinowski J."/>
            <person name="Ruckert C."/>
        </authorList>
    </citation>
    <scope>NUCLEOTIDE SEQUENCE</scope>
    <source>
        <strain evidence="1">CGMCC 1.15034</strain>
    </source>
</reference>
<sequence>MWDFSIPGARSLRNGGRDDSEVALRADGVPGGEEIYKVLETDDGWKRAFNKLDKIRR</sequence>
<reference evidence="1" key="2">
    <citation type="submission" date="2022-12" db="EMBL/GenBank/DDBJ databases">
        <authorList>
            <person name="Sun Q."/>
            <person name="Zhou Y."/>
        </authorList>
    </citation>
    <scope>NUCLEOTIDE SEQUENCE</scope>
    <source>
        <strain evidence="1">CGMCC 1.15034</strain>
    </source>
</reference>
<evidence type="ECO:0000313" key="2">
    <source>
        <dbReference type="Proteomes" id="UP000625079"/>
    </source>
</evidence>
<accession>A0AA87W895</accession>
<comment type="caution">
    <text evidence="1">The sequence shown here is derived from an EMBL/GenBank/DDBJ whole genome shotgun (WGS) entry which is preliminary data.</text>
</comment>